<dbReference type="KEGG" id="ete:ETEE_0326"/>
<dbReference type="Proteomes" id="UP000028681">
    <property type="component" value="Chromosome"/>
</dbReference>
<keyword evidence="1" id="KW-0812">Transmembrane</keyword>
<dbReference type="AlphaFoldDB" id="A0A076LM92"/>
<proteinExistence type="predicted"/>
<accession>A0A076LM92</accession>
<keyword evidence="1" id="KW-0472">Membrane</keyword>
<dbReference type="EMBL" id="CP006664">
    <property type="protein sequence ID" value="AIJ06804.1"/>
    <property type="molecule type" value="Genomic_DNA"/>
</dbReference>
<protein>
    <submittedName>
        <fullName evidence="2">Uncharacterized protein</fullName>
    </submittedName>
</protein>
<dbReference type="HOGENOM" id="CLU_3250735_0_0_6"/>
<evidence type="ECO:0000256" key="1">
    <source>
        <dbReference type="SAM" id="Phobius"/>
    </source>
</evidence>
<sequence length="42" mass="4927">MVPCLCDKPLVFARDIMKKTCQLFICIYYQVVIFITGINTQR</sequence>
<reference evidence="2 3" key="1">
    <citation type="journal article" date="2012" name="PLoS ONE">
        <title>Edwardsiella comparative phylogenomics reveal the new intra/inter-species taxonomic relationships, virulence evolution and niche adaptation mechanisms.</title>
        <authorList>
            <person name="Yang M."/>
            <person name="Lv Y."/>
            <person name="Xiao J."/>
            <person name="Wu H."/>
            <person name="Zheng H."/>
            <person name="Liu Q."/>
            <person name="Zhang Y."/>
            <person name="Wang Q."/>
        </authorList>
    </citation>
    <scope>NUCLEOTIDE SEQUENCE [LARGE SCALE GENOMIC DNA]</scope>
    <source>
        <strain evidence="3">080813</strain>
    </source>
</reference>
<organism evidence="2 3">
    <name type="scientific">Edwardsiella anguillarum ET080813</name>
    <dbReference type="NCBI Taxonomy" id="667120"/>
    <lineage>
        <taxon>Bacteria</taxon>
        <taxon>Pseudomonadati</taxon>
        <taxon>Pseudomonadota</taxon>
        <taxon>Gammaproteobacteria</taxon>
        <taxon>Enterobacterales</taxon>
        <taxon>Hafniaceae</taxon>
        <taxon>Edwardsiella</taxon>
    </lineage>
</organism>
<evidence type="ECO:0000313" key="3">
    <source>
        <dbReference type="Proteomes" id="UP000028681"/>
    </source>
</evidence>
<keyword evidence="1" id="KW-1133">Transmembrane helix</keyword>
<name>A0A076LM92_9GAMM</name>
<gene>
    <name evidence="2" type="ORF">ETEE_0326</name>
</gene>
<evidence type="ECO:0000313" key="2">
    <source>
        <dbReference type="EMBL" id="AIJ06804.1"/>
    </source>
</evidence>
<feature type="transmembrane region" description="Helical" evidence="1">
    <location>
        <begin position="21"/>
        <end position="38"/>
    </location>
</feature>